<dbReference type="InterPro" id="IPR015421">
    <property type="entry name" value="PyrdxlP-dep_Trfase_major"/>
</dbReference>
<name>A0ABS6ZN33_9GAMM</name>
<keyword evidence="4 5" id="KW-0663">Pyridoxal phosphate</keyword>
<dbReference type="Proteomes" id="UP000769617">
    <property type="component" value="Unassembled WGS sequence"/>
</dbReference>
<dbReference type="InterPro" id="IPR049704">
    <property type="entry name" value="Aminotrans_3_PPA_site"/>
</dbReference>
<dbReference type="InterPro" id="IPR015422">
    <property type="entry name" value="PyrdxlP-dep_Trfase_small"/>
</dbReference>
<keyword evidence="2 6" id="KW-0032">Aminotransferase</keyword>
<dbReference type="Pfam" id="PF00202">
    <property type="entry name" value="Aminotran_3"/>
    <property type="match status" value="1"/>
</dbReference>
<proteinExistence type="inferred from homology"/>
<dbReference type="SUPFAM" id="SSF53383">
    <property type="entry name" value="PLP-dependent transferases"/>
    <property type="match status" value="1"/>
</dbReference>
<dbReference type="PANTHER" id="PTHR42684:SF1">
    <property type="entry name" value="BETA-ALANINE--PYRUVATE AMINOTRANSFERASE"/>
    <property type="match status" value="1"/>
</dbReference>
<comment type="caution">
    <text evidence="6">The sequence shown here is derived from an EMBL/GenBank/DDBJ whole genome shotgun (WGS) entry which is preliminary data.</text>
</comment>
<comment type="similarity">
    <text evidence="5">Belongs to the class-III pyridoxal-phosphate-dependent aminotransferase family.</text>
</comment>
<dbReference type="CDD" id="cd00610">
    <property type="entry name" value="OAT_like"/>
    <property type="match status" value="1"/>
</dbReference>
<dbReference type="EMBL" id="JAHYCA010000003">
    <property type="protein sequence ID" value="MBW6391163.1"/>
    <property type="molecule type" value="Genomic_DNA"/>
</dbReference>
<reference evidence="6 7" key="1">
    <citation type="submission" date="2021-07" db="EMBL/GenBank/DDBJ databases">
        <authorList>
            <person name="So Y."/>
        </authorList>
    </citation>
    <scope>NUCLEOTIDE SEQUENCE [LARGE SCALE GENOMIC DNA]</scope>
    <source>
        <strain evidence="6 7">Y3S6</strain>
    </source>
</reference>
<gene>
    <name evidence="6" type="ORF">KPL81_08330</name>
</gene>
<dbReference type="GO" id="GO:0008483">
    <property type="term" value="F:transaminase activity"/>
    <property type="evidence" value="ECO:0007669"/>
    <property type="project" value="UniProtKB-KW"/>
</dbReference>
<accession>A0ABS6ZN33</accession>
<protein>
    <submittedName>
        <fullName evidence="6">Aspartate aminotransferase family protein</fullName>
    </submittedName>
</protein>
<dbReference type="PROSITE" id="PS00600">
    <property type="entry name" value="AA_TRANSFER_CLASS_3"/>
    <property type="match status" value="1"/>
</dbReference>
<dbReference type="PANTHER" id="PTHR42684">
    <property type="entry name" value="ADENOSYLMETHIONINE-8-AMINO-7-OXONONANOATE AMINOTRANSFERASE"/>
    <property type="match status" value="1"/>
</dbReference>
<organism evidence="6 7">
    <name type="scientific">Billgrantia antri</name>
    <dbReference type="NCBI Taxonomy" id="2846777"/>
    <lineage>
        <taxon>Bacteria</taxon>
        <taxon>Pseudomonadati</taxon>
        <taxon>Pseudomonadota</taxon>
        <taxon>Gammaproteobacteria</taxon>
        <taxon>Oceanospirillales</taxon>
        <taxon>Halomonadaceae</taxon>
        <taxon>Billgrantia</taxon>
    </lineage>
</organism>
<comment type="cofactor">
    <cofactor evidence="1">
        <name>pyridoxal 5'-phosphate</name>
        <dbReference type="ChEBI" id="CHEBI:597326"/>
    </cofactor>
</comment>
<dbReference type="InterPro" id="IPR015424">
    <property type="entry name" value="PyrdxlP-dep_Trfase"/>
</dbReference>
<evidence type="ECO:0000256" key="5">
    <source>
        <dbReference type="RuleBase" id="RU003560"/>
    </source>
</evidence>
<evidence type="ECO:0000313" key="7">
    <source>
        <dbReference type="Proteomes" id="UP000769617"/>
    </source>
</evidence>
<dbReference type="RefSeq" id="WP_219791435.1">
    <property type="nucleotide sequence ID" value="NZ_JAHYCA010000003.1"/>
</dbReference>
<evidence type="ECO:0000256" key="2">
    <source>
        <dbReference type="ARBA" id="ARBA00022576"/>
    </source>
</evidence>
<evidence type="ECO:0000256" key="3">
    <source>
        <dbReference type="ARBA" id="ARBA00022679"/>
    </source>
</evidence>
<keyword evidence="3" id="KW-0808">Transferase</keyword>
<dbReference type="PIRSF" id="PIRSF000521">
    <property type="entry name" value="Transaminase_4ab_Lys_Orn"/>
    <property type="match status" value="1"/>
</dbReference>
<evidence type="ECO:0000256" key="1">
    <source>
        <dbReference type="ARBA" id="ARBA00001933"/>
    </source>
</evidence>
<keyword evidence="7" id="KW-1185">Reference proteome</keyword>
<dbReference type="Gene3D" id="3.90.1150.10">
    <property type="entry name" value="Aspartate Aminotransferase, domain 1"/>
    <property type="match status" value="1"/>
</dbReference>
<evidence type="ECO:0000256" key="4">
    <source>
        <dbReference type="ARBA" id="ARBA00022898"/>
    </source>
</evidence>
<sequence length="446" mass="48617">MTAQETLHAGLSQEQLDAYWMPYTGNRQFKHDPRIIVGAKGSYLTDAQGRQVFDGLSGLWTCGAGHCRPEIAEAVSRQIGELDYSPAFQFGHPKAFELAHRIRGLTPKGLDYVFFTGSGSESADTSLKIARAYWRKKGKPTKTKLIGRAKGYHGVNFGGISLGGIGANRALFGQGVDADHLPHTLLAENAFNRGMPERGAEKAEELLELIALHDASNIAAVIVEPLAGSAGVIPPPKGYLKRLREICDQHDILLIFDEVITGFGRMGAMTGAEEFGVVPDIMNVAKQLTNGAVPMGAVIVQGEIYQTFMEQGGPDYMLELPHGYTYSGHPVACAAALAALDVLENDRLIDRVREMSPVFEEALHGLKGTRHISDIRNYGLAGALQIEPYPGEPARRPFEIAMKCWDKGFYVRYGGDTIQLGLPFIVERDEIDRLVNVLGEAIGELN</sequence>
<evidence type="ECO:0000313" key="6">
    <source>
        <dbReference type="EMBL" id="MBW6391163.1"/>
    </source>
</evidence>
<dbReference type="Gene3D" id="3.40.640.10">
    <property type="entry name" value="Type I PLP-dependent aspartate aminotransferase-like (Major domain)"/>
    <property type="match status" value="1"/>
</dbReference>
<dbReference type="InterPro" id="IPR005814">
    <property type="entry name" value="Aminotrans_3"/>
</dbReference>